<name>A0A9Q1F8R0_SYNKA</name>
<reference evidence="1" key="1">
    <citation type="journal article" date="2023" name="Science">
        <title>Genome structures resolve the early diversification of teleost fishes.</title>
        <authorList>
            <person name="Parey E."/>
            <person name="Louis A."/>
            <person name="Montfort J."/>
            <person name="Bouchez O."/>
            <person name="Roques C."/>
            <person name="Iampietro C."/>
            <person name="Lluch J."/>
            <person name="Castinel A."/>
            <person name="Donnadieu C."/>
            <person name="Desvignes T."/>
            <person name="Floi Bucao C."/>
            <person name="Jouanno E."/>
            <person name="Wen M."/>
            <person name="Mejri S."/>
            <person name="Dirks R."/>
            <person name="Jansen H."/>
            <person name="Henkel C."/>
            <person name="Chen W.J."/>
            <person name="Zahm M."/>
            <person name="Cabau C."/>
            <person name="Klopp C."/>
            <person name="Thompson A.W."/>
            <person name="Robinson-Rechavi M."/>
            <person name="Braasch I."/>
            <person name="Lecointre G."/>
            <person name="Bobe J."/>
            <person name="Postlethwait J.H."/>
            <person name="Berthelot C."/>
            <person name="Roest Crollius H."/>
            <person name="Guiguen Y."/>
        </authorList>
    </citation>
    <scope>NUCLEOTIDE SEQUENCE</scope>
    <source>
        <strain evidence="1">WJC10195</strain>
    </source>
</reference>
<protein>
    <submittedName>
        <fullName evidence="1">Uncharacterized protein</fullName>
    </submittedName>
</protein>
<comment type="caution">
    <text evidence="1">The sequence shown here is derived from an EMBL/GenBank/DDBJ whole genome shotgun (WGS) entry which is preliminary data.</text>
</comment>
<sequence>MDSTSILVLGLEIKLLFEGERNHLLPTALKTYTDSEDCPDVEIRELIQNLIRNEEIDIHTREKINIEASNCGLPPLKTGHG</sequence>
<evidence type="ECO:0000313" key="2">
    <source>
        <dbReference type="Proteomes" id="UP001152622"/>
    </source>
</evidence>
<organism evidence="1 2">
    <name type="scientific">Synaphobranchus kaupii</name>
    <name type="common">Kaup's arrowtooth eel</name>
    <dbReference type="NCBI Taxonomy" id="118154"/>
    <lineage>
        <taxon>Eukaryota</taxon>
        <taxon>Metazoa</taxon>
        <taxon>Chordata</taxon>
        <taxon>Craniata</taxon>
        <taxon>Vertebrata</taxon>
        <taxon>Euteleostomi</taxon>
        <taxon>Actinopterygii</taxon>
        <taxon>Neopterygii</taxon>
        <taxon>Teleostei</taxon>
        <taxon>Anguilliformes</taxon>
        <taxon>Synaphobranchidae</taxon>
        <taxon>Synaphobranchus</taxon>
    </lineage>
</organism>
<proteinExistence type="predicted"/>
<gene>
    <name evidence="1" type="ORF">SKAU_G00210380</name>
</gene>
<accession>A0A9Q1F8R0</accession>
<evidence type="ECO:0000313" key="1">
    <source>
        <dbReference type="EMBL" id="KAJ8353471.1"/>
    </source>
</evidence>
<dbReference type="Proteomes" id="UP001152622">
    <property type="component" value="Chromosome 7"/>
</dbReference>
<dbReference type="AlphaFoldDB" id="A0A9Q1F8R0"/>
<keyword evidence="2" id="KW-1185">Reference proteome</keyword>
<dbReference type="EMBL" id="JAINUF010000007">
    <property type="protein sequence ID" value="KAJ8353471.1"/>
    <property type="molecule type" value="Genomic_DNA"/>
</dbReference>